<dbReference type="EMBL" id="JAELUQ010000017">
    <property type="protein sequence ID" value="KAG7402696.1"/>
    <property type="molecule type" value="Genomic_DNA"/>
</dbReference>
<sequence>MIYHFDRHFRDPNSPISEQQDLGNASDNAGPEERLADVAGSGPEDRDSHHGDRDTCMEIDDSDNRDWGHKAEEHWRFPATHSDPDNAPLSRVKLLLDDGSETEKVREKMINQLDTLEKRGVIQQNLDIIVDYLTCLLRHALSELRRKGIDDSYRKEVVICVPVTWKEKAREDM</sequence>
<name>A0A8J5TWM1_FUSOX</name>
<proteinExistence type="predicted"/>
<protein>
    <submittedName>
        <fullName evidence="2">Uncharacterized protein</fullName>
    </submittedName>
</protein>
<feature type="region of interest" description="Disordered" evidence="1">
    <location>
        <begin position="1"/>
        <end position="66"/>
    </location>
</feature>
<feature type="compositionally biased region" description="Basic and acidic residues" evidence="1">
    <location>
        <begin position="43"/>
        <end position="66"/>
    </location>
</feature>
<comment type="caution">
    <text evidence="2">The sequence shown here is derived from an EMBL/GenBank/DDBJ whole genome shotgun (WGS) entry which is preliminary data.</text>
</comment>
<organism evidence="2 3">
    <name type="scientific">Fusarium oxysporum f. sp. rapae</name>
    <dbReference type="NCBI Taxonomy" id="485398"/>
    <lineage>
        <taxon>Eukaryota</taxon>
        <taxon>Fungi</taxon>
        <taxon>Dikarya</taxon>
        <taxon>Ascomycota</taxon>
        <taxon>Pezizomycotina</taxon>
        <taxon>Sordariomycetes</taxon>
        <taxon>Hypocreomycetidae</taxon>
        <taxon>Hypocreales</taxon>
        <taxon>Nectriaceae</taxon>
        <taxon>Fusarium</taxon>
        <taxon>Fusarium oxysporum species complex</taxon>
    </lineage>
</organism>
<accession>A0A8J5TWM1</accession>
<evidence type="ECO:0000313" key="3">
    <source>
        <dbReference type="Proteomes" id="UP000694050"/>
    </source>
</evidence>
<dbReference type="AlphaFoldDB" id="A0A8J5TWM1"/>
<reference evidence="2" key="1">
    <citation type="submission" date="2021-04" db="EMBL/GenBank/DDBJ databases">
        <title>First draft genome resource for Brassicaceae pathogens Fusarium oxysporum f. sp. raphani and Fusarium oxysporum f. sp. rapae.</title>
        <authorList>
            <person name="Asai S."/>
        </authorList>
    </citation>
    <scope>NUCLEOTIDE SEQUENCE</scope>
    <source>
        <strain evidence="2">Tf1208</strain>
    </source>
</reference>
<feature type="compositionally biased region" description="Polar residues" evidence="1">
    <location>
        <begin position="14"/>
        <end position="27"/>
    </location>
</feature>
<feature type="compositionally biased region" description="Basic and acidic residues" evidence="1">
    <location>
        <begin position="1"/>
        <end position="11"/>
    </location>
</feature>
<gene>
    <name evidence="2" type="ORF">Forpe1208_v017039</name>
</gene>
<evidence type="ECO:0000256" key="1">
    <source>
        <dbReference type="SAM" id="MobiDB-lite"/>
    </source>
</evidence>
<evidence type="ECO:0000313" key="2">
    <source>
        <dbReference type="EMBL" id="KAG7402696.1"/>
    </source>
</evidence>
<dbReference type="Proteomes" id="UP000694050">
    <property type="component" value="Unassembled WGS sequence"/>
</dbReference>